<dbReference type="OMA" id="FRFFRAI"/>
<evidence type="ECO:0000256" key="9">
    <source>
        <dbReference type="ARBA" id="ARBA00037934"/>
    </source>
</evidence>
<dbReference type="KEGG" id="erc:Ecym_3595"/>
<dbReference type="GO" id="GO:0005789">
    <property type="term" value="C:endoplasmic reticulum membrane"/>
    <property type="evidence" value="ECO:0007669"/>
    <property type="project" value="UniProtKB-SubCell"/>
</dbReference>
<dbReference type="GO" id="GO:0006890">
    <property type="term" value="P:retrograde vesicle-mediated transport, Golgi to endoplasmic reticulum"/>
    <property type="evidence" value="ECO:0007669"/>
    <property type="project" value="InterPro"/>
</dbReference>
<keyword evidence="8 10" id="KW-0472">Membrane</keyword>
<evidence type="ECO:0000259" key="11">
    <source>
        <dbReference type="Pfam" id="PF03908"/>
    </source>
</evidence>
<reference evidence="13" key="1">
    <citation type="journal article" date="2012" name="G3 (Bethesda)">
        <title>Pichia sorbitophila, an interspecies yeast hybrid reveals early steps of genome resolution following polyploidization.</title>
        <authorList>
            <person name="Leh Louis V."/>
            <person name="Despons L."/>
            <person name="Friedrich A."/>
            <person name="Martin T."/>
            <person name="Durrens P."/>
            <person name="Casaregola S."/>
            <person name="Neuveglise C."/>
            <person name="Fairhead C."/>
            <person name="Marck C."/>
            <person name="Cruz J.A."/>
            <person name="Straub M.L."/>
            <person name="Kugler V."/>
            <person name="Sacerdot C."/>
            <person name="Uzunov Z."/>
            <person name="Thierry A."/>
            <person name="Weiss S."/>
            <person name="Bleykasten C."/>
            <person name="De Montigny J."/>
            <person name="Jacques N."/>
            <person name="Jung P."/>
            <person name="Lemaire M."/>
            <person name="Mallet S."/>
            <person name="Morel G."/>
            <person name="Richard G.F."/>
            <person name="Sarkar A."/>
            <person name="Savel G."/>
            <person name="Schacherer J."/>
            <person name="Seret M.L."/>
            <person name="Talla E."/>
            <person name="Samson G."/>
            <person name="Jubin C."/>
            <person name="Poulain J."/>
            <person name="Vacherie B."/>
            <person name="Barbe V."/>
            <person name="Pelletier E."/>
            <person name="Sherman D.J."/>
            <person name="Westhof E."/>
            <person name="Weissenbach J."/>
            <person name="Baret P.V."/>
            <person name="Wincker P."/>
            <person name="Gaillardin C."/>
            <person name="Dujon B."/>
            <person name="Souciet J.L."/>
        </authorList>
    </citation>
    <scope>NUCLEOTIDE SEQUENCE [LARGE SCALE GENOMIC DNA]</scope>
    <source>
        <strain evidence="13">CBS 270.75 / DBVPG 7215 / KCTC 17166 / NRRL Y-17582</strain>
    </source>
</reference>
<evidence type="ECO:0000256" key="5">
    <source>
        <dbReference type="ARBA" id="ARBA00022892"/>
    </source>
</evidence>
<sequence length="347" mass="38547">MLVPPVTKLHQQRTDNTTMQYNEDLNTIQHELINMLTADHLDTPEITNRILKFQQLLACSKLLVEKSHRDLNLSHSNITALEYNATSIPRDLVQQLSQLLQWENFLIDYKRRLDETIIQQHSDALEKRKHTRAAAVEVAATAAAPHPSTSCSSPSQTATSSLSVRDRLLNTNKAITSNLIRSNHVLQSSVLQSSLNLDELSQQTTSLSQLNSKFDQLNLLLGRSATMVKTIESSSGREKQQIYIALSFLGACIAWVIWRRLLRAPLRLSIWLWFRFFRAILVTTGLAPTISDVSFTASSTALAAATTTAATAAVPETILLATLLSISSSSAVERAVDEAFTRIVDEL</sequence>
<name>G8JQS6_ERECY</name>
<keyword evidence="7" id="KW-0175">Coiled coil</keyword>
<dbReference type="InParanoid" id="G8JQS6"/>
<dbReference type="Pfam" id="PF03908">
    <property type="entry name" value="Sec20"/>
    <property type="match status" value="1"/>
</dbReference>
<comment type="similarity">
    <text evidence="9">Belongs to the SEC20 family.</text>
</comment>
<dbReference type="GO" id="GO:0005484">
    <property type="term" value="F:SNAP receptor activity"/>
    <property type="evidence" value="ECO:0007669"/>
    <property type="project" value="InterPro"/>
</dbReference>
<accession>G8JQS6</accession>
<keyword evidence="13" id="KW-1185">Reference proteome</keyword>
<evidence type="ECO:0000256" key="1">
    <source>
        <dbReference type="ARBA" id="ARBA00004163"/>
    </source>
</evidence>
<dbReference type="PANTHER" id="PTHR12825:SF0">
    <property type="entry name" value="VESICLE TRANSPORT PROTEIN SEC20"/>
    <property type="match status" value="1"/>
</dbReference>
<keyword evidence="6 10" id="KW-1133">Transmembrane helix</keyword>
<dbReference type="OrthoDB" id="46868at2759"/>
<dbReference type="InterPro" id="IPR056173">
    <property type="entry name" value="Sec20_C"/>
</dbReference>
<dbReference type="GO" id="GO:0031201">
    <property type="term" value="C:SNARE complex"/>
    <property type="evidence" value="ECO:0007669"/>
    <property type="project" value="TreeGrafter"/>
</dbReference>
<proteinExistence type="inferred from homology"/>
<dbReference type="AlphaFoldDB" id="G8JQS6"/>
<dbReference type="eggNOG" id="ENOG502S7WD">
    <property type="taxonomic scope" value="Eukaryota"/>
</dbReference>
<evidence type="ECO:0000313" key="13">
    <source>
        <dbReference type="Proteomes" id="UP000006790"/>
    </source>
</evidence>
<evidence type="ECO:0000256" key="10">
    <source>
        <dbReference type="SAM" id="Phobius"/>
    </source>
</evidence>
<dbReference type="EMBL" id="CP002499">
    <property type="protein sequence ID" value="AET39060.1"/>
    <property type="molecule type" value="Genomic_DNA"/>
</dbReference>
<feature type="transmembrane region" description="Helical" evidence="10">
    <location>
        <begin position="270"/>
        <end position="290"/>
    </location>
</feature>
<feature type="domain" description="Sec20 C-terminal" evidence="11">
    <location>
        <begin position="171"/>
        <end position="261"/>
    </location>
</feature>
<dbReference type="InterPro" id="IPR005606">
    <property type="entry name" value="Sec20"/>
</dbReference>
<keyword evidence="4" id="KW-0256">Endoplasmic reticulum</keyword>
<dbReference type="PANTHER" id="PTHR12825">
    <property type="entry name" value="BNIP1-RELATED"/>
    <property type="match status" value="1"/>
</dbReference>
<evidence type="ECO:0000256" key="8">
    <source>
        <dbReference type="ARBA" id="ARBA00023136"/>
    </source>
</evidence>
<dbReference type="STRING" id="931890.G8JQS6"/>
<evidence type="ECO:0000256" key="7">
    <source>
        <dbReference type="ARBA" id="ARBA00023054"/>
    </source>
</evidence>
<evidence type="ECO:0000256" key="3">
    <source>
        <dbReference type="ARBA" id="ARBA00022692"/>
    </source>
</evidence>
<feature type="transmembrane region" description="Helical" evidence="10">
    <location>
        <begin position="302"/>
        <end position="324"/>
    </location>
</feature>
<keyword evidence="3 10" id="KW-0812">Transmembrane</keyword>
<protein>
    <recommendedName>
        <fullName evidence="11">Sec20 C-terminal domain-containing protein</fullName>
    </recommendedName>
</protein>
<keyword evidence="5" id="KW-0931">ER-Golgi transport</keyword>
<evidence type="ECO:0000313" key="12">
    <source>
        <dbReference type="EMBL" id="AET39060.1"/>
    </source>
</evidence>
<evidence type="ECO:0000256" key="4">
    <source>
        <dbReference type="ARBA" id="ARBA00022824"/>
    </source>
</evidence>
<dbReference type="Proteomes" id="UP000006790">
    <property type="component" value="Chromosome 3"/>
</dbReference>
<comment type="subcellular location">
    <subcellularLocation>
        <location evidence="1">Endoplasmic reticulum membrane</location>
        <topology evidence="1">Single-pass type IV membrane protein</topology>
    </subcellularLocation>
</comment>
<evidence type="ECO:0000256" key="6">
    <source>
        <dbReference type="ARBA" id="ARBA00022989"/>
    </source>
</evidence>
<feature type="transmembrane region" description="Helical" evidence="10">
    <location>
        <begin position="242"/>
        <end position="258"/>
    </location>
</feature>
<dbReference type="GeneID" id="11469175"/>
<evidence type="ECO:0000256" key="2">
    <source>
        <dbReference type="ARBA" id="ARBA00022448"/>
    </source>
</evidence>
<dbReference type="RefSeq" id="XP_003645877.1">
    <property type="nucleotide sequence ID" value="XM_003645829.1"/>
</dbReference>
<organism evidence="12 13">
    <name type="scientific">Eremothecium cymbalariae (strain CBS 270.75 / DBVPG 7215 / KCTC 17166 / NRRL Y-17582)</name>
    <name type="common">Yeast</name>
    <dbReference type="NCBI Taxonomy" id="931890"/>
    <lineage>
        <taxon>Eukaryota</taxon>
        <taxon>Fungi</taxon>
        <taxon>Dikarya</taxon>
        <taxon>Ascomycota</taxon>
        <taxon>Saccharomycotina</taxon>
        <taxon>Saccharomycetes</taxon>
        <taxon>Saccharomycetales</taxon>
        <taxon>Saccharomycetaceae</taxon>
        <taxon>Eremothecium</taxon>
    </lineage>
</organism>
<dbReference type="FunCoup" id="G8JQS6">
    <property type="interactions" value="51"/>
</dbReference>
<dbReference type="HOGENOM" id="CLU_046734_0_0_1"/>
<gene>
    <name evidence="12" type="ordered locus">Ecym_3595</name>
</gene>
<keyword evidence="2" id="KW-0813">Transport</keyword>